<gene>
    <name evidence="1" type="ORF">Sv326_0510</name>
</gene>
<dbReference type="KEGG" id="flt:Sv326_0510"/>
<dbReference type="AlphaFoldDB" id="A0A7D5XC30"/>
<reference evidence="2" key="1">
    <citation type="submission" date="2020-07" db="EMBL/GenBank/DDBJ databases">
        <title>Metabolic diversity and evolutionary history of the archaeal phylum ###Micrarchaeota### uncovered from a freshwater lake metagenome.</title>
        <authorList>
            <person name="Kadnikov V.V."/>
            <person name="Savvichev A.S."/>
            <person name="Mardanov A.V."/>
            <person name="Beletsky A.V."/>
            <person name="Chupakov A.V."/>
            <person name="Kokryatskaya N.M."/>
            <person name="Pimenov N.V."/>
            <person name="Ravin N.V."/>
        </authorList>
    </citation>
    <scope>NUCLEOTIDE SEQUENCE [LARGE SCALE GENOMIC DNA]</scope>
</reference>
<sequence length="50" mass="5557">MKTSISLISSIKYTKKLGVFGSLFLNFSVFASCEAEALRLFRLAAEELPQ</sequence>
<protein>
    <submittedName>
        <fullName evidence="1">Uncharacterized protein</fullName>
    </submittedName>
</protein>
<dbReference type="Proteomes" id="UP000510821">
    <property type="component" value="Chromosome"/>
</dbReference>
<proteinExistence type="predicted"/>
<accession>A0A7D5XC30</accession>
<dbReference type="EMBL" id="CP058998">
    <property type="protein sequence ID" value="QLJ52685.1"/>
    <property type="molecule type" value="Genomic_DNA"/>
</dbReference>
<dbReference type="PROSITE" id="PS51257">
    <property type="entry name" value="PROKAR_LIPOPROTEIN"/>
    <property type="match status" value="1"/>
</dbReference>
<name>A0A7D5XC30_FERL1</name>
<evidence type="ECO:0000313" key="1">
    <source>
        <dbReference type="EMBL" id="QLJ52685.1"/>
    </source>
</evidence>
<evidence type="ECO:0000313" key="2">
    <source>
        <dbReference type="Proteomes" id="UP000510821"/>
    </source>
</evidence>
<organism evidence="1 2">
    <name type="scientific">Fermentimicrarchaeum limneticum</name>
    <dbReference type="NCBI Taxonomy" id="2795018"/>
    <lineage>
        <taxon>Archaea</taxon>
        <taxon>Candidatus Micrarchaeota</taxon>
        <taxon>Candidatus Fermentimicrarchaeales</taxon>
        <taxon>Candidatus Fermentimicrarchaeaceae</taxon>
        <taxon>Candidatus Fermentimicrarchaeum</taxon>
    </lineage>
</organism>